<evidence type="ECO:0000313" key="1">
    <source>
        <dbReference type="EMBL" id="KAG2854135.1"/>
    </source>
</evidence>
<dbReference type="EMBL" id="MJFZ01000244">
    <property type="protein sequence ID" value="RAW33231.1"/>
    <property type="molecule type" value="Genomic_DNA"/>
</dbReference>
<evidence type="ECO:0000313" key="4">
    <source>
        <dbReference type="EMBL" id="RAW33231.1"/>
    </source>
</evidence>
<reference evidence="1" key="2">
    <citation type="submission" date="2018-10" db="EMBL/GenBank/DDBJ databases">
        <title>Effector identification in a new, highly contiguous assembly of the strawberry crown rot pathogen Phytophthora cactorum.</title>
        <authorList>
            <person name="Armitage A.D."/>
            <person name="Nellist C.F."/>
            <person name="Bates H."/>
            <person name="Vickerstaff R.J."/>
            <person name="Harrison R.J."/>
        </authorList>
    </citation>
    <scope>NUCLEOTIDE SEQUENCE</scope>
    <source>
        <strain evidence="1">15-7</strain>
        <strain evidence="2">4040</strain>
        <strain evidence="3">P415</strain>
    </source>
</reference>
<dbReference type="EMBL" id="RCMG01000445">
    <property type="protein sequence ID" value="KAG2854135.1"/>
    <property type="molecule type" value="Genomic_DNA"/>
</dbReference>
<dbReference type="EMBL" id="RCML01000278">
    <property type="protein sequence ID" value="KAG2982486.1"/>
    <property type="molecule type" value="Genomic_DNA"/>
</dbReference>
<accession>A0A329S937</accession>
<name>A0A329S937_9STRA</name>
<sequence length="154" mass="17258">MKTGKVKLSRSLALDEREVDSVYAEATRDGPTEYIMWKNVDDEMLIEVRDAGTNDVDATANANEPDDSHMEVVQDQAPETAALPTPNAVSALPSTECSVPLPLPTPEPARPQDIIDFHHTEYRRVSDQYTTTIAPYSESTKQCCWYNSGVRWRQ</sequence>
<dbReference type="EMBL" id="RCMK01000429">
    <property type="protein sequence ID" value="KAG2929178.1"/>
    <property type="molecule type" value="Genomic_DNA"/>
</dbReference>
<dbReference type="AlphaFoldDB" id="A0A329S937"/>
<comment type="caution">
    <text evidence="4">The sequence shown here is derived from an EMBL/GenBank/DDBJ whole genome shotgun (WGS) entry which is preliminary data.</text>
</comment>
<dbReference type="VEuPathDB" id="FungiDB:PC110_g10420"/>
<evidence type="ECO:0000313" key="3">
    <source>
        <dbReference type="EMBL" id="KAG2982486.1"/>
    </source>
</evidence>
<gene>
    <name evidence="4" type="ORF">PC110_g10420</name>
    <name evidence="1" type="ORF">PC113_g13579</name>
    <name evidence="2" type="ORF">PC117_g14064</name>
    <name evidence="3" type="ORF">PC118_g9951</name>
</gene>
<protein>
    <submittedName>
        <fullName evidence="4">Uncharacterized protein</fullName>
    </submittedName>
</protein>
<organism evidence="4 5">
    <name type="scientific">Phytophthora cactorum</name>
    <dbReference type="NCBI Taxonomy" id="29920"/>
    <lineage>
        <taxon>Eukaryota</taxon>
        <taxon>Sar</taxon>
        <taxon>Stramenopiles</taxon>
        <taxon>Oomycota</taxon>
        <taxon>Peronosporomycetes</taxon>
        <taxon>Peronosporales</taxon>
        <taxon>Peronosporaceae</taxon>
        <taxon>Phytophthora</taxon>
    </lineage>
</organism>
<dbReference type="Proteomes" id="UP000251314">
    <property type="component" value="Unassembled WGS sequence"/>
</dbReference>
<dbReference type="Proteomes" id="UP000735874">
    <property type="component" value="Unassembled WGS sequence"/>
</dbReference>
<evidence type="ECO:0000313" key="5">
    <source>
        <dbReference type="Proteomes" id="UP000251314"/>
    </source>
</evidence>
<reference evidence="4 5" key="1">
    <citation type="submission" date="2018-01" db="EMBL/GenBank/DDBJ databases">
        <title>Draft genome of the strawberry crown rot pathogen Phytophthora cactorum.</title>
        <authorList>
            <person name="Armitage A.D."/>
            <person name="Lysoe E."/>
            <person name="Nellist C.F."/>
            <person name="Harrison R.J."/>
            <person name="Brurberg M.B."/>
        </authorList>
    </citation>
    <scope>NUCLEOTIDE SEQUENCE [LARGE SCALE GENOMIC DNA]</scope>
    <source>
        <strain evidence="4 5">10300</strain>
    </source>
</reference>
<keyword evidence="5" id="KW-1185">Reference proteome</keyword>
<dbReference type="Proteomes" id="UP000697107">
    <property type="component" value="Unassembled WGS sequence"/>
</dbReference>
<proteinExistence type="predicted"/>
<dbReference type="OrthoDB" id="10287826at2759"/>
<evidence type="ECO:0000313" key="2">
    <source>
        <dbReference type="EMBL" id="KAG2929178.1"/>
    </source>
</evidence>
<dbReference type="Proteomes" id="UP000736787">
    <property type="component" value="Unassembled WGS sequence"/>
</dbReference>